<dbReference type="EMBL" id="SGXF01000001">
    <property type="protein sequence ID" value="RZT02912.1"/>
    <property type="molecule type" value="Genomic_DNA"/>
</dbReference>
<comment type="caution">
    <text evidence="3">The sequence shown here is derived from an EMBL/GenBank/DDBJ whole genome shotgun (WGS) entry which is preliminary data.</text>
</comment>
<evidence type="ECO:0000313" key="4">
    <source>
        <dbReference type="Proteomes" id="UP000292927"/>
    </source>
</evidence>
<dbReference type="AlphaFoldDB" id="A0A4Q7PPQ3"/>
<evidence type="ECO:0000259" key="2">
    <source>
        <dbReference type="Pfam" id="PF04233"/>
    </source>
</evidence>
<proteinExistence type="predicted"/>
<sequence>MSDYWTRRKAREMHQYMEQAESVSDQIAKLYQKASGYVRNQADQIFGRFRQKHHLSKSEAYRLLNTLQDKTSLDELKEALKASGDDTEHAMLLAELESPAYRARLERLKQLQNQMDLLMRDVYHKEKAFSTSHYVDLANEAYYRSIFFVQQQTSLGFSFNLVDRDLIDKALQKRWYGANYSERIWHNTQSLARSLKEELLINLVTGRTDQEAADIIANKFASGASNARRLVRTESCELANQMEMQSYEECGIETYIFVATLDLRTSPACRERDGKRYSVAEQQPGVNSPPMHPWCRSTTVCDISNKELARMKRAARDPVTGKVEMVPANMTYEQWHKKYVQGRPEAELKEKMLKNRGEDRREYEVYRGIYGKEMPDTFDKFQDLKYNDSRKWDELKSGKQDRINQMEFQDMQGLVGKLGDREVRIWYKTHDEKIPELIDASLPLEEQAKQACQLRNENRTNARDLMRDQKKRRELDKTDPNKTFEQLIDHKMEDKGLSYDDAVEDILKTATKTRESVNKMLGLE</sequence>
<reference evidence="3 4" key="1">
    <citation type="submission" date="2019-02" db="EMBL/GenBank/DDBJ databases">
        <title>Genomic Encyclopedia of Type Strains, Phase IV (KMG-IV): sequencing the most valuable type-strain genomes for metagenomic binning, comparative biology and taxonomic classification.</title>
        <authorList>
            <person name="Goeker M."/>
        </authorList>
    </citation>
    <scope>NUCLEOTIDE SEQUENCE [LARGE SCALE GENOMIC DNA]</scope>
    <source>
        <strain evidence="3 4">DSM 29486</strain>
    </source>
</reference>
<dbReference type="Proteomes" id="UP000292927">
    <property type="component" value="Unassembled WGS sequence"/>
</dbReference>
<evidence type="ECO:0000313" key="3">
    <source>
        <dbReference type="EMBL" id="RZT02912.1"/>
    </source>
</evidence>
<feature type="region of interest" description="Disordered" evidence="1">
    <location>
        <begin position="457"/>
        <end position="480"/>
    </location>
</feature>
<name>A0A4Q7PPQ3_9FIRM</name>
<gene>
    <name evidence="3" type="ORF">EV209_1042</name>
</gene>
<feature type="domain" description="Phage head morphogenesis" evidence="2">
    <location>
        <begin position="195"/>
        <end position="299"/>
    </location>
</feature>
<keyword evidence="4" id="KW-1185">Reference proteome</keyword>
<organism evidence="3 4">
    <name type="scientific">Cuneatibacter caecimuris</name>
    <dbReference type="NCBI Taxonomy" id="1796618"/>
    <lineage>
        <taxon>Bacteria</taxon>
        <taxon>Bacillati</taxon>
        <taxon>Bacillota</taxon>
        <taxon>Clostridia</taxon>
        <taxon>Lachnospirales</taxon>
        <taxon>Lachnospiraceae</taxon>
        <taxon>Cuneatibacter</taxon>
    </lineage>
</organism>
<protein>
    <submittedName>
        <fullName evidence="3">SPP1 gp7 family putative phage head morphogenesis protein</fullName>
    </submittedName>
</protein>
<accession>A0A4Q7PPQ3</accession>
<evidence type="ECO:0000256" key="1">
    <source>
        <dbReference type="SAM" id="MobiDB-lite"/>
    </source>
</evidence>
<dbReference type="RefSeq" id="WP_243647494.1">
    <property type="nucleotide sequence ID" value="NZ_SGXF01000001.1"/>
</dbReference>
<dbReference type="InterPro" id="IPR006528">
    <property type="entry name" value="Phage_head_morphogenesis_dom"/>
</dbReference>
<dbReference type="NCBIfam" id="TIGR01641">
    <property type="entry name" value="phageSPP1_gp7"/>
    <property type="match status" value="1"/>
</dbReference>
<dbReference type="Pfam" id="PF04233">
    <property type="entry name" value="Phage_Mu_F"/>
    <property type="match status" value="1"/>
</dbReference>